<dbReference type="GO" id="GO:0016020">
    <property type="term" value="C:membrane"/>
    <property type="evidence" value="ECO:0007669"/>
    <property type="project" value="InterPro"/>
</dbReference>
<comment type="caution">
    <text evidence="4">The sequence shown here is derived from an EMBL/GenBank/DDBJ whole genome shotgun (WGS) entry which is preliminary data.</text>
</comment>
<dbReference type="InterPro" id="IPR000620">
    <property type="entry name" value="EamA_dom"/>
</dbReference>
<dbReference type="PANTHER" id="PTHR12715:SF4">
    <property type="entry name" value="EAMA DOMAIN-CONTAINING PROTEIN"/>
    <property type="match status" value="1"/>
</dbReference>
<keyword evidence="5" id="KW-1185">Reference proteome</keyword>
<dbReference type="Pfam" id="PF00892">
    <property type="entry name" value="EamA"/>
    <property type="match status" value="2"/>
</dbReference>
<evidence type="ECO:0000313" key="4">
    <source>
        <dbReference type="EMBL" id="REG02329.1"/>
    </source>
</evidence>
<dbReference type="RefSeq" id="WP_116075225.1">
    <property type="nucleotide sequence ID" value="NZ_BONB01000005.1"/>
</dbReference>
<evidence type="ECO:0000256" key="1">
    <source>
        <dbReference type="ARBA" id="ARBA00007362"/>
    </source>
</evidence>
<dbReference type="OrthoDB" id="3744378at2"/>
<name>A0A3D9ZYT6_9ACTN</name>
<proteinExistence type="inferred from homology"/>
<keyword evidence="2" id="KW-0472">Membrane</keyword>
<reference evidence="4 5" key="1">
    <citation type="submission" date="2018-08" db="EMBL/GenBank/DDBJ databases">
        <title>Sequencing the genomes of 1000 actinobacteria strains.</title>
        <authorList>
            <person name="Klenk H.-P."/>
        </authorList>
    </citation>
    <scope>NUCLEOTIDE SEQUENCE [LARGE SCALE GENOMIC DNA]</scope>
    <source>
        <strain evidence="4 5">DSM 44099</strain>
    </source>
</reference>
<accession>A0A3D9ZYT6</accession>
<feature type="transmembrane region" description="Helical" evidence="2">
    <location>
        <begin position="261"/>
        <end position="278"/>
    </location>
</feature>
<dbReference type="PANTHER" id="PTHR12715">
    <property type="entry name" value="TRANSPORTER, DRUG/METABOLITE EXPORTER FAMILY"/>
    <property type="match status" value="1"/>
</dbReference>
<feature type="transmembrane region" description="Helical" evidence="2">
    <location>
        <begin position="209"/>
        <end position="230"/>
    </location>
</feature>
<dbReference type="InterPro" id="IPR052756">
    <property type="entry name" value="Alkyne_AA_exporter"/>
</dbReference>
<organism evidence="4 5">
    <name type="scientific">Asanoa ferruginea</name>
    <dbReference type="NCBI Taxonomy" id="53367"/>
    <lineage>
        <taxon>Bacteria</taxon>
        <taxon>Bacillati</taxon>
        <taxon>Actinomycetota</taxon>
        <taxon>Actinomycetes</taxon>
        <taxon>Micromonosporales</taxon>
        <taxon>Micromonosporaceae</taxon>
        <taxon>Asanoa</taxon>
    </lineage>
</organism>
<feature type="transmembrane region" description="Helical" evidence="2">
    <location>
        <begin position="89"/>
        <end position="112"/>
    </location>
</feature>
<feature type="transmembrane region" description="Helical" evidence="2">
    <location>
        <begin position="176"/>
        <end position="197"/>
    </location>
</feature>
<dbReference type="AlphaFoldDB" id="A0A3D9ZYT6"/>
<keyword evidence="2" id="KW-0812">Transmembrane</keyword>
<dbReference type="Proteomes" id="UP000256913">
    <property type="component" value="Unassembled WGS sequence"/>
</dbReference>
<protein>
    <submittedName>
        <fullName evidence="4">Threonine/homoserine efflux transporter RhtA</fullName>
    </submittedName>
</protein>
<sequence>MKTAAAIATTVFLWASAFVAIRHVGADVRPGALALGRLLVAAAVLGALVAVRRPRWPDRRAWPRLVLCGVAWLGVYNVALNAAERRVDAGTAAMVVNLGPVLIAALAGLFLGEGFPRTLLLGLATAFAGTVLIGVAAAGDARADPWGVVLCLVAAVGYAVGVVAQKPLLAGADALPVTFLATLVATVCCLPFAGQLVTDVAAHPAAAGWLVYLGAGPTALAFTTWAYALARTGAGRLGATTYLVPPLVVLLAWALLGEVPAALALGGGLLCLAGVAATRSKRLTLTPRQGVSWRTERG</sequence>
<evidence type="ECO:0000259" key="3">
    <source>
        <dbReference type="Pfam" id="PF00892"/>
    </source>
</evidence>
<dbReference type="Gene3D" id="1.10.3730.20">
    <property type="match status" value="1"/>
</dbReference>
<dbReference type="SUPFAM" id="SSF103481">
    <property type="entry name" value="Multidrug resistance efflux transporter EmrE"/>
    <property type="match status" value="2"/>
</dbReference>
<comment type="similarity">
    <text evidence="1">Belongs to the EamA transporter family.</text>
</comment>
<dbReference type="EMBL" id="QUMQ01000001">
    <property type="protein sequence ID" value="REG02329.1"/>
    <property type="molecule type" value="Genomic_DNA"/>
</dbReference>
<evidence type="ECO:0000313" key="5">
    <source>
        <dbReference type="Proteomes" id="UP000256913"/>
    </source>
</evidence>
<feature type="domain" description="EamA" evidence="3">
    <location>
        <begin position="5"/>
        <end position="133"/>
    </location>
</feature>
<feature type="domain" description="EamA" evidence="3">
    <location>
        <begin position="146"/>
        <end position="277"/>
    </location>
</feature>
<keyword evidence="2" id="KW-1133">Transmembrane helix</keyword>
<feature type="transmembrane region" description="Helical" evidence="2">
    <location>
        <begin position="32"/>
        <end position="51"/>
    </location>
</feature>
<feature type="transmembrane region" description="Helical" evidence="2">
    <location>
        <begin position="119"/>
        <end position="139"/>
    </location>
</feature>
<evidence type="ECO:0000256" key="2">
    <source>
        <dbReference type="SAM" id="Phobius"/>
    </source>
</evidence>
<feature type="transmembrane region" description="Helical" evidence="2">
    <location>
        <begin position="63"/>
        <end position="83"/>
    </location>
</feature>
<feature type="transmembrane region" description="Helical" evidence="2">
    <location>
        <begin position="145"/>
        <end position="164"/>
    </location>
</feature>
<gene>
    <name evidence="4" type="ORF">DFJ67_8423</name>
</gene>
<dbReference type="InterPro" id="IPR037185">
    <property type="entry name" value="EmrE-like"/>
</dbReference>